<evidence type="ECO:0000313" key="1">
    <source>
        <dbReference type="EMBL" id="KAK3799530.1"/>
    </source>
</evidence>
<dbReference type="EMBL" id="JAWDGP010000556">
    <property type="protein sequence ID" value="KAK3799530.1"/>
    <property type="molecule type" value="Genomic_DNA"/>
</dbReference>
<comment type="caution">
    <text evidence="1">The sequence shown here is derived from an EMBL/GenBank/DDBJ whole genome shotgun (WGS) entry which is preliminary data.</text>
</comment>
<accession>A0AAE1EAI2</accession>
<reference evidence="1" key="1">
    <citation type="journal article" date="2023" name="G3 (Bethesda)">
        <title>A reference genome for the long-term kleptoplast-retaining sea slug Elysia crispata morphotype clarki.</title>
        <authorList>
            <person name="Eastman K.E."/>
            <person name="Pendleton A.L."/>
            <person name="Shaikh M.A."/>
            <person name="Suttiyut T."/>
            <person name="Ogas R."/>
            <person name="Tomko P."/>
            <person name="Gavelis G."/>
            <person name="Widhalm J.R."/>
            <person name="Wisecaver J.H."/>
        </authorList>
    </citation>
    <scope>NUCLEOTIDE SEQUENCE</scope>
    <source>
        <strain evidence="1">ECLA1</strain>
    </source>
</reference>
<name>A0AAE1EAI2_9GAST</name>
<proteinExistence type="predicted"/>
<protein>
    <submittedName>
        <fullName evidence="1">Uncharacterized protein</fullName>
    </submittedName>
</protein>
<dbReference type="AlphaFoldDB" id="A0AAE1EAI2"/>
<sequence>MSCCVCGRRVIRQVRHANMRKHLVEKIPRVPPLLSIFELDVNVSRSYTLDSRRSSHAHTISVTLLEELVHEGLDPPFRIVESTRIINFEPFSSTSSLEGNEPQQRSLIVDSL</sequence>
<keyword evidence="2" id="KW-1185">Reference proteome</keyword>
<gene>
    <name evidence="1" type="ORF">RRG08_052714</name>
</gene>
<evidence type="ECO:0000313" key="2">
    <source>
        <dbReference type="Proteomes" id="UP001283361"/>
    </source>
</evidence>
<organism evidence="1 2">
    <name type="scientific">Elysia crispata</name>
    <name type="common">lettuce slug</name>
    <dbReference type="NCBI Taxonomy" id="231223"/>
    <lineage>
        <taxon>Eukaryota</taxon>
        <taxon>Metazoa</taxon>
        <taxon>Spiralia</taxon>
        <taxon>Lophotrochozoa</taxon>
        <taxon>Mollusca</taxon>
        <taxon>Gastropoda</taxon>
        <taxon>Heterobranchia</taxon>
        <taxon>Euthyneura</taxon>
        <taxon>Panpulmonata</taxon>
        <taxon>Sacoglossa</taxon>
        <taxon>Placobranchoidea</taxon>
        <taxon>Plakobranchidae</taxon>
        <taxon>Elysia</taxon>
    </lineage>
</organism>
<dbReference type="Proteomes" id="UP001283361">
    <property type="component" value="Unassembled WGS sequence"/>
</dbReference>